<dbReference type="AlphaFoldDB" id="A0A9N7Y4P5"/>
<organism evidence="1 2">
    <name type="scientific">Pleuronectes platessa</name>
    <name type="common">European plaice</name>
    <dbReference type="NCBI Taxonomy" id="8262"/>
    <lineage>
        <taxon>Eukaryota</taxon>
        <taxon>Metazoa</taxon>
        <taxon>Chordata</taxon>
        <taxon>Craniata</taxon>
        <taxon>Vertebrata</taxon>
        <taxon>Euteleostomi</taxon>
        <taxon>Actinopterygii</taxon>
        <taxon>Neopterygii</taxon>
        <taxon>Teleostei</taxon>
        <taxon>Neoteleostei</taxon>
        <taxon>Acanthomorphata</taxon>
        <taxon>Carangaria</taxon>
        <taxon>Pleuronectiformes</taxon>
        <taxon>Pleuronectoidei</taxon>
        <taxon>Pleuronectidae</taxon>
        <taxon>Pleuronectes</taxon>
    </lineage>
</organism>
<evidence type="ECO:0000313" key="1">
    <source>
        <dbReference type="EMBL" id="CAB1412593.1"/>
    </source>
</evidence>
<sequence>MGGGGKESEKGSGLGRSARPGQSLHFFLLCAQTACPGYLQGCILTLEIIITNRLLMTELMKVLTLGFYIVIKAAVRPALNPGPSPEVIHRGGMQTHTCPTMPCKGNKRPRIHEELSGGHNFLLYRPDCSRERRLTPTPHPAQGGTRWRRSITVTEACRSAAASRTAVCPSVFAFGDDLAAEW</sequence>
<keyword evidence="2" id="KW-1185">Reference proteome</keyword>
<comment type="caution">
    <text evidence="1">The sequence shown here is derived from an EMBL/GenBank/DDBJ whole genome shotgun (WGS) entry which is preliminary data.</text>
</comment>
<name>A0A9N7Y4P5_PLEPL</name>
<protein>
    <submittedName>
        <fullName evidence="1">Uncharacterized protein</fullName>
    </submittedName>
</protein>
<reference evidence="1" key="1">
    <citation type="submission" date="2020-03" db="EMBL/GenBank/DDBJ databases">
        <authorList>
            <person name="Weist P."/>
        </authorList>
    </citation>
    <scope>NUCLEOTIDE SEQUENCE</scope>
</reference>
<accession>A0A9N7Y4P5</accession>
<proteinExistence type="predicted"/>
<gene>
    <name evidence="1" type="ORF">PLEPLA_LOCUS286</name>
</gene>
<evidence type="ECO:0000313" key="2">
    <source>
        <dbReference type="Proteomes" id="UP001153269"/>
    </source>
</evidence>
<dbReference type="Proteomes" id="UP001153269">
    <property type="component" value="Unassembled WGS sequence"/>
</dbReference>
<dbReference type="EMBL" id="CADEAL010000009">
    <property type="protein sequence ID" value="CAB1412593.1"/>
    <property type="molecule type" value="Genomic_DNA"/>
</dbReference>